<evidence type="ECO:0000313" key="3">
    <source>
        <dbReference type="Proteomes" id="UP000023152"/>
    </source>
</evidence>
<evidence type="ECO:0000256" key="1">
    <source>
        <dbReference type="SAM" id="MobiDB-lite"/>
    </source>
</evidence>
<comment type="caution">
    <text evidence="2">The sequence shown here is derived from an EMBL/GenBank/DDBJ whole genome shotgun (WGS) entry which is preliminary data.</text>
</comment>
<dbReference type="AlphaFoldDB" id="X6NKU3"/>
<proteinExistence type="predicted"/>
<accession>X6NKU3</accession>
<evidence type="ECO:0000313" key="2">
    <source>
        <dbReference type="EMBL" id="ETO26533.1"/>
    </source>
</evidence>
<dbReference type="Proteomes" id="UP000023152">
    <property type="component" value="Unassembled WGS sequence"/>
</dbReference>
<feature type="region of interest" description="Disordered" evidence="1">
    <location>
        <begin position="116"/>
        <end position="145"/>
    </location>
</feature>
<reference evidence="2 3" key="1">
    <citation type="journal article" date="2013" name="Curr. Biol.">
        <title>The Genome of the Foraminiferan Reticulomyxa filosa.</title>
        <authorList>
            <person name="Glockner G."/>
            <person name="Hulsmann N."/>
            <person name="Schleicher M."/>
            <person name="Noegel A.A."/>
            <person name="Eichinger L."/>
            <person name="Gallinger C."/>
            <person name="Pawlowski J."/>
            <person name="Sierra R."/>
            <person name="Euteneuer U."/>
            <person name="Pillet L."/>
            <person name="Moustafa A."/>
            <person name="Platzer M."/>
            <person name="Groth M."/>
            <person name="Szafranski K."/>
            <person name="Schliwa M."/>
        </authorList>
    </citation>
    <scope>NUCLEOTIDE SEQUENCE [LARGE SCALE GENOMIC DNA]</scope>
</reference>
<keyword evidence="3" id="KW-1185">Reference proteome</keyword>
<name>X6NKU3_RETFI</name>
<sequence length="202" mass="24174">MSQLKPKSGMIKITIKTLREDSFSLEINDEVERFNVLLYSAKVKKKSKQTKQKKGNKKKNKFCVSTKKKKKKNRRTKWDRIAPCSQQERYFRFCFVMFFFKPIKKVDDLYKTVHNNAQKKKMKKQPQMSIKTPEQKTGPQEQGRQHMRHLQRLQQLTEREASMMCCSLYCKHLVVLQVNHLFVPRGFLQFVDSLLIIFVYLF</sequence>
<dbReference type="EMBL" id="ASPP01007805">
    <property type="protein sequence ID" value="ETO26533.1"/>
    <property type="molecule type" value="Genomic_DNA"/>
</dbReference>
<feature type="compositionally biased region" description="Polar residues" evidence="1">
    <location>
        <begin position="129"/>
        <end position="140"/>
    </location>
</feature>
<organism evidence="2 3">
    <name type="scientific">Reticulomyxa filosa</name>
    <dbReference type="NCBI Taxonomy" id="46433"/>
    <lineage>
        <taxon>Eukaryota</taxon>
        <taxon>Sar</taxon>
        <taxon>Rhizaria</taxon>
        <taxon>Retaria</taxon>
        <taxon>Foraminifera</taxon>
        <taxon>Monothalamids</taxon>
        <taxon>Reticulomyxidae</taxon>
        <taxon>Reticulomyxa</taxon>
    </lineage>
</organism>
<protein>
    <submittedName>
        <fullName evidence="2">Uncharacterized protein</fullName>
    </submittedName>
</protein>
<feature type="non-terminal residue" evidence="2">
    <location>
        <position position="202"/>
    </location>
</feature>
<gene>
    <name evidence="2" type="ORF">RFI_10604</name>
</gene>